<reference evidence="3" key="3">
    <citation type="submission" date="2022-04" db="UniProtKB">
        <authorList>
            <consortium name="WormBaseParasite"/>
        </authorList>
    </citation>
    <scope>IDENTIFICATION</scope>
</reference>
<accession>A0A4E9F3Z8</accession>
<evidence type="ECO:0000313" key="1">
    <source>
        <dbReference type="EMBL" id="VIO90968.1"/>
    </source>
</evidence>
<dbReference type="RefSeq" id="XP_042932617.1">
    <property type="nucleotide sequence ID" value="XM_043076683.1"/>
</dbReference>
<dbReference type="WBParaSite" id="Bm10882.1">
    <property type="protein sequence ID" value="Bm10882.1"/>
    <property type="gene ID" value="WBGene00231143"/>
</dbReference>
<organism evidence="1">
    <name type="scientific">Brugia malayi</name>
    <name type="common">Filarial nematode worm</name>
    <dbReference type="NCBI Taxonomy" id="6279"/>
    <lineage>
        <taxon>Eukaryota</taxon>
        <taxon>Metazoa</taxon>
        <taxon>Ecdysozoa</taxon>
        <taxon>Nematoda</taxon>
        <taxon>Chromadorea</taxon>
        <taxon>Rhabditida</taxon>
        <taxon>Spirurina</taxon>
        <taxon>Spiruromorpha</taxon>
        <taxon>Filarioidea</taxon>
        <taxon>Onchocercidae</taxon>
        <taxon>Brugia</taxon>
    </lineage>
</organism>
<reference evidence="2" key="1">
    <citation type="journal article" date="2007" name="Science">
        <title>Draft genome of the filarial nematode parasite Brugia malayi.</title>
        <authorList>
            <person name="Ghedin E."/>
            <person name="Wang S."/>
            <person name="Spiro D."/>
            <person name="Caler E."/>
            <person name="Zhao Q."/>
            <person name="Crabtree J."/>
            <person name="Allen J.E."/>
            <person name="Delcher A.L."/>
            <person name="Guiliano D.B."/>
            <person name="Miranda-Saavedra D."/>
            <person name="Angiuoli S.V."/>
            <person name="Creasy T."/>
            <person name="Amedeo P."/>
            <person name="Haas B."/>
            <person name="El-Sayed N.M."/>
            <person name="Wortman J.R."/>
            <person name="Feldblyum T."/>
            <person name="Tallon L."/>
            <person name="Schatz M."/>
            <person name="Shumway M."/>
            <person name="Koo H."/>
            <person name="Salzberg S.L."/>
            <person name="Schobel S."/>
            <person name="Pertea M."/>
            <person name="Pop M."/>
            <person name="White O."/>
            <person name="Barton G.J."/>
            <person name="Carlow C.K."/>
            <person name="Crawford M.J."/>
            <person name="Daub J."/>
            <person name="Dimmic M.W."/>
            <person name="Estes C.F."/>
            <person name="Foster J.M."/>
            <person name="Ganatra M."/>
            <person name="Gregory W.F."/>
            <person name="Johnson N.M."/>
            <person name="Jin J."/>
            <person name="Komuniecki R."/>
            <person name="Korf I."/>
            <person name="Kumar S."/>
            <person name="Laney S."/>
            <person name="Li B.W."/>
            <person name="Li W."/>
            <person name="Lindblom T.H."/>
            <person name="Lustigman S."/>
            <person name="Ma D."/>
            <person name="Maina C.V."/>
            <person name="Martin D.M."/>
            <person name="McCarter J.P."/>
            <person name="McReynolds L."/>
            <person name="Mitreva M."/>
            <person name="Nutman T.B."/>
            <person name="Parkinson J."/>
            <person name="Peregrin-Alvarez J.M."/>
            <person name="Poole C."/>
            <person name="Ren Q."/>
            <person name="Saunders L."/>
            <person name="Sluder A.E."/>
            <person name="Smith K."/>
            <person name="Stanke M."/>
            <person name="Unnasch T.R."/>
            <person name="Ware J."/>
            <person name="Wei A.D."/>
            <person name="Weil G."/>
            <person name="Williams D.J."/>
            <person name="Zhang Y."/>
            <person name="Williams S.A."/>
            <person name="Fraser-Liggett C."/>
            <person name="Slatko B."/>
            <person name="Blaxter M.L."/>
            <person name="Scott A.L."/>
        </authorList>
    </citation>
    <scope>NUCLEOTIDE SEQUENCE</scope>
    <source>
        <strain evidence="2">FR3</strain>
    </source>
</reference>
<dbReference type="CTD" id="66057509"/>
<dbReference type="GeneID" id="66057509"/>
<protein>
    <submittedName>
        <fullName evidence="1 3">Uncharacterized protein</fullName>
    </submittedName>
</protein>
<gene>
    <name evidence="1" type="primary">Bm10882</name>
    <name evidence="1" type="ORF">BM_BM10882</name>
</gene>
<name>A0A4E9F3Z8_BRUMA</name>
<evidence type="ECO:0000313" key="2">
    <source>
        <dbReference type="Proteomes" id="UP000006672"/>
    </source>
</evidence>
<evidence type="ECO:0000313" key="3">
    <source>
        <dbReference type="WBParaSite" id="Bm10882.1"/>
    </source>
</evidence>
<reference evidence="1" key="2">
    <citation type="submission" date="2019-04" db="EMBL/GenBank/DDBJ databases">
        <authorList>
            <person name="Howe K."/>
            <person name="Paulini M."/>
            <person name="Williams G."/>
        </authorList>
    </citation>
    <scope>NUCLEOTIDE SEQUENCE [LARGE SCALE GENOMIC DNA]</scope>
    <source>
        <strain evidence="1">FR3</strain>
    </source>
</reference>
<keyword evidence="2" id="KW-1185">Reference proteome</keyword>
<sequence>MKLLNDIYGRQWCNGQHGCLPSNRRGFDSPLTHLGAVFSLVHRHFTGCGHHSKYPTTQLQHTPYCSTLCWLMT</sequence>
<dbReference type="KEGG" id="bmy:BM_BM10882"/>
<proteinExistence type="predicted"/>
<accession>A0A8L7YI29</accession>
<dbReference type="AlphaFoldDB" id="A0A4E9F3Z8"/>
<dbReference type="EMBL" id="CAAKNF010000192">
    <property type="protein sequence ID" value="VIO90968.1"/>
    <property type="molecule type" value="Genomic_DNA"/>
</dbReference>
<dbReference type="Proteomes" id="UP000006672">
    <property type="component" value="Unassembled WGS sequence"/>
</dbReference>